<dbReference type="PANTHER" id="PTHR35391">
    <property type="entry name" value="C2H2-TYPE DOMAIN-CONTAINING PROTEIN-RELATED"/>
    <property type="match status" value="1"/>
</dbReference>
<evidence type="ECO:0000313" key="3">
    <source>
        <dbReference type="Proteomes" id="UP001365542"/>
    </source>
</evidence>
<proteinExistence type="predicted"/>
<organism evidence="2 3">
    <name type="scientific">Orbilia ellipsospora</name>
    <dbReference type="NCBI Taxonomy" id="2528407"/>
    <lineage>
        <taxon>Eukaryota</taxon>
        <taxon>Fungi</taxon>
        <taxon>Dikarya</taxon>
        <taxon>Ascomycota</taxon>
        <taxon>Pezizomycotina</taxon>
        <taxon>Orbiliomycetes</taxon>
        <taxon>Orbiliales</taxon>
        <taxon>Orbiliaceae</taxon>
        <taxon>Orbilia</taxon>
    </lineage>
</organism>
<dbReference type="EMBL" id="JAVHJO010000002">
    <property type="protein sequence ID" value="KAK6542684.1"/>
    <property type="molecule type" value="Genomic_DNA"/>
</dbReference>
<dbReference type="AlphaFoldDB" id="A0AAV9XN97"/>
<dbReference type="PANTHER" id="PTHR35391:SF5">
    <property type="entry name" value="DUF6590 DOMAIN-CONTAINING PROTEIN"/>
    <property type="match status" value="1"/>
</dbReference>
<sequence>MTGLQGAITLRAVGSETKRLFRQVITKINESPKNEGSPKEQFAAEADRFGLWVVNMGLFVSGHGSLDYRVREAENIQNMILTFLKTLNDSLNEALQYYSSDEDESEVDSTATASDGELSDDGWKEDSDEEMDSDIELLLDSVRDPIDRLYRLATLIRNPSSRFASSKLQGHKQIDSDTGVDFLKVVHNFETDYIRSIFLQYKQSKSRAEDQEECLIDDNGEVVENVAPPTDESRPSNSNESFLIQRLALANVRRRQQFSYWRKHREKLDLHSSSFEDQSSKPRDVNVRALAPERGALRIHSDSFKQTQSNLFHQSVTTATHLHIHHDTAIKDSISTVSVSKYAVSNWRPGNENLEFPSAPRVAENQKFFECPYCYTLCPKAVLGEEAWK</sequence>
<comment type="caution">
    <text evidence="2">The sequence shown here is derived from an EMBL/GenBank/DDBJ whole genome shotgun (WGS) entry which is preliminary data.</text>
</comment>
<keyword evidence="3" id="KW-1185">Reference proteome</keyword>
<protein>
    <submittedName>
        <fullName evidence="2">Uncharacterized protein</fullName>
    </submittedName>
</protein>
<accession>A0AAV9XN97</accession>
<evidence type="ECO:0000256" key="1">
    <source>
        <dbReference type="SAM" id="MobiDB-lite"/>
    </source>
</evidence>
<feature type="region of interest" description="Disordered" evidence="1">
    <location>
        <begin position="98"/>
        <end position="130"/>
    </location>
</feature>
<evidence type="ECO:0000313" key="2">
    <source>
        <dbReference type="EMBL" id="KAK6542684.1"/>
    </source>
</evidence>
<name>A0AAV9XN97_9PEZI</name>
<gene>
    <name evidence="2" type="ORF">TWF694_006628</name>
</gene>
<reference evidence="2 3" key="1">
    <citation type="submission" date="2019-10" db="EMBL/GenBank/DDBJ databases">
        <authorList>
            <person name="Palmer J.M."/>
        </authorList>
    </citation>
    <scope>NUCLEOTIDE SEQUENCE [LARGE SCALE GENOMIC DNA]</scope>
    <source>
        <strain evidence="2 3">TWF694</strain>
    </source>
</reference>
<dbReference type="Proteomes" id="UP001365542">
    <property type="component" value="Unassembled WGS sequence"/>
</dbReference>